<feature type="transmembrane region" description="Helical" evidence="1">
    <location>
        <begin position="81"/>
        <end position="99"/>
    </location>
</feature>
<feature type="transmembrane region" description="Helical" evidence="1">
    <location>
        <begin position="55"/>
        <end position="75"/>
    </location>
</feature>
<evidence type="ECO:0008006" key="4">
    <source>
        <dbReference type="Google" id="ProtNLM"/>
    </source>
</evidence>
<keyword evidence="3" id="KW-1185">Reference proteome</keyword>
<evidence type="ECO:0000256" key="1">
    <source>
        <dbReference type="SAM" id="Phobius"/>
    </source>
</evidence>
<organism evidence="2 3">
    <name type="scientific">Chelatococcus albus</name>
    <dbReference type="NCBI Taxonomy" id="3047466"/>
    <lineage>
        <taxon>Bacteria</taxon>
        <taxon>Pseudomonadati</taxon>
        <taxon>Pseudomonadota</taxon>
        <taxon>Alphaproteobacteria</taxon>
        <taxon>Hyphomicrobiales</taxon>
        <taxon>Chelatococcaceae</taxon>
        <taxon>Chelatococcus</taxon>
    </lineage>
</organism>
<protein>
    <recommendedName>
        <fullName evidence="4">Ceramidase</fullName>
    </recommendedName>
</protein>
<dbReference type="EMBL" id="JASJEV010000001">
    <property type="protein sequence ID" value="MDJ1157011.1"/>
    <property type="molecule type" value="Genomic_DNA"/>
</dbReference>
<comment type="caution">
    <text evidence="2">The sequence shown here is derived from an EMBL/GenBank/DDBJ whole genome shotgun (WGS) entry which is preliminary data.</text>
</comment>
<feature type="transmembrane region" description="Helical" evidence="1">
    <location>
        <begin position="149"/>
        <end position="165"/>
    </location>
</feature>
<sequence>MDGRSWWSPIDIYCERLDPGFWAEPVNALSNVFFLIAAGLAYARWRRTGGRDLPALGLIALTILVGIGSFLFHTFANRWSLFADVGPITFFILAYFFLAMRRFLGLRAGSALALTAAFQLGSMAFVELWGRLTNGPLLGGDPVNGSADYFPAVLALLTVGGLVRTRAGVLAGEAGHRLLAAGGVLVLSLVFRSIDRAVCPAFTLGTHFLWHGLNAVVLFLLLGAVIPARAREGRSGP</sequence>
<feature type="transmembrane region" description="Helical" evidence="1">
    <location>
        <begin position="177"/>
        <end position="194"/>
    </location>
</feature>
<dbReference type="Proteomes" id="UP001321492">
    <property type="component" value="Unassembled WGS sequence"/>
</dbReference>
<evidence type="ECO:0000313" key="2">
    <source>
        <dbReference type="EMBL" id="MDJ1157011.1"/>
    </source>
</evidence>
<dbReference type="RefSeq" id="WP_283738998.1">
    <property type="nucleotide sequence ID" value="NZ_JASJEV010000001.1"/>
</dbReference>
<evidence type="ECO:0000313" key="3">
    <source>
        <dbReference type="Proteomes" id="UP001321492"/>
    </source>
</evidence>
<keyword evidence="1" id="KW-0812">Transmembrane</keyword>
<gene>
    <name evidence="2" type="ORF">QNA08_01985</name>
</gene>
<accession>A0ABT7ACB7</accession>
<keyword evidence="1" id="KW-1133">Transmembrane helix</keyword>
<feature type="transmembrane region" description="Helical" evidence="1">
    <location>
        <begin position="209"/>
        <end position="228"/>
    </location>
</feature>
<reference evidence="2 3" key="1">
    <citation type="submission" date="2023-05" db="EMBL/GenBank/DDBJ databases">
        <title>Chelatococcus sp. nov., a moderately thermophilic bacterium isolated from hot spring microbial mat.</title>
        <authorList>
            <person name="Hu C.-J."/>
            <person name="Li W.-J."/>
        </authorList>
    </citation>
    <scope>NUCLEOTIDE SEQUENCE [LARGE SCALE GENOMIC DNA]</scope>
    <source>
        <strain evidence="2 3">SYSU G07232</strain>
    </source>
</reference>
<feature type="transmembrane region" description="Helical" evidence="1">
    <location>
        <begin position="26"/>
        <end position="43"/>
    </location>
</feature>
<keyword evidence="1" id="KW-0472">Membrane</keyword>
<proteinExistence type="predicted"/>
<feature type="transmembrane region" description="Helical" evidence="1">
    <location>
        <begin position="111"/>
        <end position="129"/>
    </location>
</feature>
<name>A0ABT7ACB7_9HYPH</name>